<dbReference type="RefSeq" id="WP_237382377.1">
    <property type="nucleotide sequence ID" value="NZ_CP071793.1"/>
</dbReference>
<name>A0A8A4TT59_SULCO</name>
<dbReference type="AlphaFoldDB" id="A0A8A4TT59"/>
<proteinExistence type="predicted"/>
<dbReference type="EMBL" id="CP071793">
    <property type="protein sequence ID" value="QTD52268.1"/>
    <property type="molecule type" value="Genomic_DNA"/>
</dbReference>
<organism evidence="1 2">
    <name type="scientific">Sulfidibacter corallicola</name>
    <dbReference type="NCBI Taxonomy" id="2818388"/>
    <lineage>
        <taxon>Bacteria</taxon>
        <taxon>Pseudomonadati</taxon>
        <taxon>Acidobacteriota</taxon>
        <taxon>Holophagae</taxon>
        <taxon>Acanthopleuribacterales</taxon>
        <taxon>Acanthopleuribacteraceae</taxon>
        <taxon>Sulfidibacter</taxon>
    </lineage>
</organism>
<evidence type="ECO:0000313" key="2">
    <source>
        <dbReference type="Proteomes" id="UP000663929"/>
    </source>
</evidence>
<evidence type="ECO:0000313" key="1">
    <source>
        <dbReference type="EMBL" id="QTD52268.1"/>
    </source>
</evidence>
<dbReference type="SUPFAM" id="SSF101898">
    <property type="entry name" value="NHL repeat"/>
    <property type="match status" value="1"/>
</dbReference>
<gene>
    <name evidence="1" type="ORF">J3U87_07320</name>
</gene>
<reference evidence="1" key="1">
    <citation type="submission" date="2021-03" db="EMBL/GenBank/DDBJ databases">
        <title>Acanthopleuribacteraceae sp. M133.</title>
        <authorList>
            <person name="Wang G."/>
        </authorList>
    </citation>
    <scope>NUCLEOTIDE SEQUENCE</scope>
    <source>
        <strain evidence="1">M133</strain>
    </source>
</reference>
<keyword evidence="2" id="KW-1185">Reference proteome</keyword>
<accession>A0A8A4TT59</accession>
<dbReference type="Pfam" id="PF17170">
    <property type="entry name" value="DUF5128"/>
    <property type="match status" value="1"/>
</dbReference>
<sequence>MQDPQVVAYAERVRYVAELFPPERLVFLDRRPEASIGDPLDILYQGRRWFILDGATAAVQVFEDDGTFVGMLGAKGEGPGEYVEALSLSRAYDGQVAVMDAARASILVYSVDGRFVRELDIRQHRLGFVSGTAFRWRDPHRIHAVGISASTGPYQAVIVDHADARPTVLALLQPRSKASMRLGGSWDYRAMALVGDTLWAGEPYTAHIDLYDGSGNLVKQVNRRRRGGLNEAWWHDFKRGDTQRFRELLTARLPVRIHPLDPFVMVDMNAKVDLFTYAGEEIVLDLDLATMPTVHDGWGTRIVSVLPENEKKHHFNAYDYALLKEGGWTEDNADRWNLILRVGRLAAPPRL</sequence>
<dbReference type="KEGG" id="scor:J3U87_07320"/>
<dbReference type="Proteomes" id="UP000663929">
    <property type="component" value="Chromosome"/>
</dbReference>
<dbReference type="InterPro" id="IPR011042">
    <property type="entry name" value="6-blade_b-propeller_TolB-like"/>
</dbReference>
<dbReference type="Gene3D" id="2.120.10.30">
    <property type="entry name" value="TolB, C-terminal domain"/>
    <property type="match status" value="1"/>
</dbReference>
<protein>
    <submittedName>
        <fullName evidence="1">6-bladed beta-propeller</fullName>
    </submittedName>
</protein>